<sequence length="211" mass="23421">MKKYPLLTIAKNPSAIILANGDFPVHPLPIALLTNTEYVVCCDGATDEFVSKGRIPVAIVGDGDSLSKLNKKQFAHILHSIPDQETNDLTKAFNYCLQQNKMDLLILGATGKREDHTLGNISLLADYMDQADVEMVTDYGVFTPISEDSEFESYLGQQVSIFNLSDADMSQEGLQYTLPPLKQWWQGTLNASLSDRFIIHTSGKAIIFRAY</sequence>
<dbReference type="NCBIfam" id="TIGR01378">
    <property type="entry name" value="thi_PPkinase"/>
    <property type="match status" value="1"/>
</dbReference>
<reference evidence="8 9" key="1">
    <citation type="submission" date="2016-11" db="EMBL/GenBank/DDBJ databases">
        <authorList>
            <person name="Jaros S."/>
            <person name="Januszkiewicz K."/>
            <person name="Wedrychowicz H."/>
        </authorList>
    </citation>
    <scope>NUCLEOTIDE SEQUENCE [LARGE SCALE GENOMIC DNA]</scope>
    <source>
        <strain evidence="8 9">DSM 26991</strain>
    </source>
</reference>
<dbReference type="RefSeq" id="WP_073401263.1">
    <property type="nucleotide sequence ID" value="NZ_FQTV01000008.1"/>
</dbReference>
<dbReference type="STRING" id="1297750.SAMN05444405_10819"/>
<dbReference type="Gene3D" id="3.40.50.10240">
    <property type="entry name" value="Thiamin pyrophosphokinase, catalytic domain"/>
    <property type="match status" value="1"/>
</dbReference>
<dbReference type="InterPro" id="IPR006282">
    <property type="entry name" value="Thi_PPkinase"/>
</dbReference>
<dbReference type="AlphaFoldDB" id="A0A1M5B7Z3"/>
<dbReference type="SUPFAM" id="SSF63999">
    <property type="entry name" value="Thiamin pyrophosphokinase, catalytic domain"/>
    <property type="match status" value="1"/>
</dbReference>
<keyword evidence="1" id="KW-0808">Transferase</keyword>
<dbReference type="Pfam" id="PF21275">
    <property type="entry name" value="Thi_PPkinase_C"/>
    <property type="match status" value="1"/>
</dbReference>
<feature type="domain" description="Thiamin pyrophosphokinase catalytic" evidence="6">
    <location>
        <begin position="32"/>
        <end position="131"/>
    </location>
</feature>
<evidence type="ECO:0000259" key="7">
    <source>
        <dbReference type="Pfam" id="PF21275"/>
    </source>
</evidence>
<protein>
    <recommendedName>
        <fullName evidence="5">Thiamine diphosphokinase</fullName>
        <ecNumber evidence="5">2.7.6.2</ecNumber>
    </recommendedName>
</protein>
<dbReference type="CDD" id="cd07995">
    <property type="entry name" value="TPK"/>
    <property type="match status" value="1"/>
</dbReference>
<accession>A0A1M5B7Z3</accession>
<dbReference type="InterPro" id="IPR053149">
    <property type="entry name" value="TPK"/>
</dbReference>
<evidence type="ECO:0000256" key="2">
    <source>
        <dbReference type="ARBA" id="ARBA00022741"/>
    </source>
</evidence>
<gene>
    <name evidence="8" type="ORF">SAMN05444405_10819</name>
</gene>
<keyword evidence="4" id="KW-0067">ATP-binding</keyword>
<evidence type="ECO:0000259" key="6">
    <source>
        <dbReference type="Pfam" id="PF04263"/>
    </source>
</evidence>
<dbReference type="InterPro" id="IPR007371">
    <property type="entry name" value="TPK_catalytic"/>
</dbReference>
<dbReference type="PANTHER" id="PTHR41299:SF1">
    <property type="entry name" value="THIAMINE PYROPHOSPHOKINASE"/>
    <property type="match status" value="1"/>
</dbReference>
<evidence type="ECO:0000256" key="1">
    <source>
        <dbReference type="ARBA" id="ARBA00022679"/>
    </source>
</evidence>
<feature type="domain" description="Thiamin pyrophosphokinase-like substrate-binding" evidence="7">
    <location>
        <begin position="140"/>
        <end position="208"/>
    </location>
</feature>
<dbReference type="Pfam" id="PF04263">
    <property type="entry name" value="TPK_catalytic"/>
    <property type="match status" value="1"/>
</dbReference>
<proteinExistence type="predicted"/>
<dbReference type="InterPro" id="IPR049442">
    <property type="entry name" value="Thi_PPkinase-like_C"/>
</dbReference>
<dbReference type="GO" id="GO:0009229">
    <property type="term" value="P:thiamine diphosphate biosynthetic process"/>
    <property type="evidence" value="ECO:0007669"/>
    <property type="project" value="InterPro"/>
</dbReference>
<dbReference type="OrthoDB" id="1132102at2"/>
<dbReference type="InterPro" id="IPR036759">
    <property type="entry name" value="TPK_catalytic_sf"/>
</dbReference>
<keyword evidence="2" id="KW-0547">Nucleotide-binding</keyword>
<evidence type="ECO:0000313" key="9">
    <source>
        <dbReference type="Proteomes" id="UP000184509"/>
    </source>
</evidence>
<dbReference type="GO" id="GO:0006772">
    <property type="term" value="P:thiamine metabolic process"/>
    <property type="evidence" value="ECO:0007669"/>
    <property type="project" value="UniProtKB-UniRule"/>
</dbReference>
<dbReference type="GO" id="GO:0005524">
    <property type="term" value="F:ATP binding"/>
    <property type="evidence" value="ECO:0007669"/>
    <property type="project" value="UniProtKB-KW"/>
</dbReference>
<dbReference type="PANTHER" id="PTHR41299">
    <property type="entry name" value="THIAMINE PYROPHOSPHOKINASE"/>
    <property type="match status" value="1"/>
</dbReference>
<evidence type="ECO:0000313" key="8">
    <source>
        <dbReference type="EMBL" id="SHF38671.1"/>
    </source>
</evidence>
<dbReference type="GO" id="GO:0016301">
    <property type="term" value="F:kinase activity"/>
    <property type="evidence" value="ECO:0007669"/>
    <property type="project" value="UniProtKB-KW"/>
</dbReference>
<organism evidence="8 9">
    <name type="scientific">Bacteroides luti</name>
    <dbReference type="NCBI Taxonomy" id="1297750"/>
    <lineage>
        <taxon>Bacteria</taxon>
        <taxon>Pseudomonadati</taxon>
        <taxon>Bacteroidota</taxon>
        <taxon>Bacteroidia</taxon>
        <taxon>Bacteroidales</taxon>
        <taxon>Bacteroidaceae</taxon>
        <taxon>Bacteroides</taxon>
    </lineage>
</organism>
<dbReference type="Proteomes" id="UP000184509">
    <property type="component" value="Unassembled WGS sequence"/>
</dbReference>
<keyword evidence="9" id="KW-1185">Reference proteome</keyword>
<name>A0A1M5B7Z3_9BACE</name>
<dbReference type="EC" id="2.7.6.2" evidence="5"/>
<keyword evidence="3 8" id="KW-0418">Kinase</keyword>
<evidence type="ECO:0000256" key="5">
    <source>
        <dbReference type="NCBIfam" id="TIGR01378"/>
    </source>
</evidence>
<evidence type="ECO:0000256" key="4">
    <source>
        <dbReference type="ARBA" id="ARBA00022840"/>
    </source>
</evidence>
<dbReference type="GO" id="GO:0004788">
    <property type="term" value="F:thiamine diphosphokinase activity"/>
    <property type="evidence" value="ECO:0007669"/>
    <property type="project" value="UniProtKB-UniRule"/>
</dbReference>
<evidence type="ECO:0000256" key="3">
    <source>
        <dbReference type="ARBA" id="ARBA00022777"/>
    </source>
</evidence>
<dbReference type="EMBL" id="FQTV01000008">
    <property type="protein sequence ID" value="SHF38671.1"/>
    <property type="molecule type" value="Genomic_DNA"/>
</dbReference>